<evidence type="ECO:0000313" key="3">
    <source>
        <dbReference type="Proteomes" id="UP001262582"/>
    </source>
</evidence>
<dbReference type="RefSeq" id="WP_311505152.1">
    <property type="nucleotide sequence ID" value="NZ_JAVRHK010000059.1"/>
</dbReference>
<proteinExistence type="predicted"/>
<dbReference type="EMBL" id="JAVRHK010000059">
    <property type="protein sequence ID" value="MDT0678822.1"/>
    <property type="molecule type" value="Genomic_DNA"/>
</dbReference>
<keyword evidence="1" id="KW-0472">Membrane</keyword>
<keyword evidence="1" id="KW-1133">Transmembrane helix</keyword>
<dbReference type="Proteomes" id="UP001262582">
    <property type="component" value="Unassembled WGS sequence"/>
</dbReference>
<evidence type="ECO:0000256" key="1">
    <source>
        <dbReference type="SAM" id="Phobius"/>
    </source>
</evidence>
<organism evidence="2 3">
    <name type="scientific">Autumnicola musiva</name>
    <dbReference type="NCBI Taxonomy" id="3075589"/>
    <lineage>
        <taxon>Bacteria</taxon>
        <taxon>Pseudomonadati</taxon>
        <taxon>Bacteroidota</taxon>
        <taxon>Flavobacteriia</taxon>
        <taxon>Flavobacteriales</taxon>
        <taxon>Flavobacteriaceae</taxon>
        <taxon>Autumnicola</taxon>
    </lineage>
</organism>
<feature type="transmembrane region" description="Helical" evidence="1">
    <location>
        <begin position="29"/>
        <end position="47"/>
    </location>
</feature>
<evidence type="ECO:0000313" key="2">
    <source>
        <dbReference type="EMBL" id="MDT0678822.1"/>
    </source>
</evidence>
<sequence>MNNVRINGIILITIGIATMYFLEDEKFDILSGIILGLGLGLTITGRYRKRKKF</sequence>
<gene>
    <name evidence="2" type="ORF">RM539_19805</name>
</gene>
<reference evidence="2 3" key="1">
    <citation type="submission" date="2023-09" db="EMBL/GenBank/DDBJ databases">
        <authorList>
            <person name="Rey-Velasco X."/>
        </authorList>
    </citation>
    <scope>NUCLEOTIDE SEQUENCE [LARGE SCALE GENOMIC DNA]</scope>
    <source>
        <strain evidence="2 3">F117</strain>
    </source>
</reference>
<keyword evidence="3" id="KW-1185">Reference proteome</keyword>
<feature type="transmembrane region" description="Helical" evidence="1">
    <location>
        <begin position="7"/>
        <end position="23"/>
    </location>
</feature>
<accession>A0ABU3DBB4</accession>
<name>A0ABU3DBB4_9FLAO</name>
<comment type="caution">
    <text evidence="2">The sequence shown here is derived from an EMBL/GenBank/DDBJ whole genome shotgun (WGS) entry which is preliminary data.</text>
</comment>
<keyword evidence="1" id="KW-0812">Transmembrane</keyword>
<protein>
    <submittedName>
        <fullName evidence="2">Uncharacterized protein</fullName>
    </submittedName>
</protein>